<dbReference type="Proteomes" id="UP001500889">
    <property type="component" value="Chromosome E"/>
</dbReference>
<dbReference type="AlphaFoldDB" id="A0AAU9GEG8"/>
<keyword evidence="2" id="KW-1185">Reference proteome</keyword>
<evidence type="ECO:0000313" key="2">
    <source>
        <dbReference type="Proteomes" id="UP001500889"/>
    </source>
</evidence>
<proteinExistence type="predicted"/>
<dbReference type="EMBL" id="AP029267">
    <property type="protein sequence ID" value="BFG06156.1"/>
    <property type="molecule type" value="Genomic_DNA"/>
</dbReference>
<reference evidence="1 2" key="1">
    <citation type="submission" date="2024-02" db="EMBL/GenBank/DDBJ databases">
        <title>A chromosome-level genome assembly of Drosophila madeirensis, a fruit fly species endemic to Madeira island.</title>
        <authorList>
            <person name="Tomihara K."/>
            <person name="Llopart A."/>
            <person name="Yamamoto D."/>
        </authorList>
    </citation>
    <scope>NUCLEOTIDE SEQUENCE [LARGE SCALE GENOMIC DNA]</scope>
    <source>
        <strain evidence="1 2">RF1</strain>
    </source>
</reference>
<accession>A0AAU9GEG8</accession>
<gene>
    <name evidence="1" type="ORF">DMAD_04736</name>
</gene>
<evidence type="ECO:0000313" key="1">
    <source>
        <dbReference type="EMBL" id="BFG06156.1"/>
    </source>
</evidence>
<sequence length="87" mass="9757">MTDLVTPNVVFKSILILRDCGSAAGSAGDGMLSKKPKKNVTFKRVVEYYTYSPNQKLRLEKTSLLPDEILQLDGVEIPMRRLNEDSL</sequence>
<name>A0AAU9GEG8_DROMD</name>
<protein>
    <submittedName>
        <fullName evidence="1">Uncharacterized protein</fullName>
    </submittedName>
</protein>
<organism evidence="1 2">
    <name type="scientific">Drosophila madeirensis</name>
    <name type="common">Fruit fly</name>
    <dbReference type="NCBI Taxonomy" id="30013"/>
    <lineage>
        <taxon>Eukaryota</taxon>
        <taxon>Metazoa</taxon>
        <taxon>Ecdysozoa</taxon>
        <taxon>Arthropoda</taxon>
        <taxon>Hexapoda</taxon>
        <taxon>Insecta</taxon>
        <taxon>Pterygota</taxon>
        <taxon>Neoptera</taxon>
        <taxon>Endopterygota</taxon>
        <taxon>Diptera</taxon>
        <taxon>Brachycera</taxon>
        <taxon>Muscomorpha</taxon>
        <taxon>Ephydroidea</taxon>
        <taxon>Drosophilidae</taxon>
        <taxon>Drosophila</taxon>
        <taxon>Sophophora</taxon>
    </lineage>
</organism>